<organism evidence="1 2">
    <name type="scientific">Hymenobacter glacieicola</name>
    <dbReference type="NCBI Taxonomy" id="1562124"/>
    <lineage>
        <taxon>Bacteria</taxon>
        <taxon>Pseudomonadati</taxon>
        <taxon>Bacteroidota</taxon>
        <taxon>Cytophagia</taxon>
        <taxon>Cytophagales</taxon>
        <taxon>Hymenobacteraceae</taxon>
        <taxon>Hymenobacter</taxon>
    </lineage>
</organism>
<keyword evidence="2" id="KW-1185">Reference proteome</keyword>
<sequence length="71" mass="7546">MAGGGYHLGNARAHGPAADNADNHVARVSLNEVETQYLASVGEFVPFVIPTQEESELSRSNDLIQIPPASE</sequence>
<reference evidence="2" key="1">
    <citation type="journal article" date="2019" name="Int. J. Syst. Evol. Microbiol.">
        <title>The Global Catalogue of Microorganisms (GCM) 10K type strain sequencing project: providing services to taxonomists for standard genome sequencing and annotation.</title>
        <authorList>
            <consortium name="The Broad Institute Genomics Platform"/>
            <consortium name="The Broad Institute Genome Sequencing Center for Infectious Disease"/>
            <person name="Wu L."/>
            <person name="Ma J."/>
        </authorList>
    </citation>
    <scope>NUCLEOTIDE SEQUENCE [LARGE SCALE GENOMIC DNA]</scope>
    <source>
        <strain evidence="2">CGMCC 1.12990</strain>
    </source>
</reference>
<evidence type="ECO:0000313" key="1">
    <source>
        <dbReference type="EMBL" id="GGG49435.1"/>
    </source>
</evidence>
<gene>
    <name evidence="1" type="ORF">GCM10011378_26930</name>
</gene>
<comment type="caution">
    <text evidence="1">The sequence shown here is derived from an EMBL/GenBank/DDBJ whole genome shotgun (WGS) entry which is preliminary data.</text>
</comment>
<name>A0ABQ1WXV8_9BACT</name>
<evidence type="ECO:0000313" key="2">
    <source>
        <dbReference type="Proteomes" id="UP000601361"/>
    </source>
</evidence>
<dbReference type="Proteomes" id="UP000601361">
    <property type="component" value="Unassembled WGS sequence"/>
</dbReference>
<accession>A0ABQ1WXV8</accession>
<protein>
    <submittedName>
        <fullName evidence="1">Uncharacterized protein</fullName>
    </submittedName>
</protein>
<dbReference type="EMBL" id="BMGS01000006">
    <property type="protein sequence ID" value="GGG49435.1"/>
    <property type="molecule type" value="Genomic_DNA"/>
</dbReference>
<proteinExistence type="predicted"/>